<name>A0AAP0HTE2_9MAGN</name>
<dbReference type="EMBL" id="JBBNAG010000010">
    <property type="protein sequence ID" value="KAK9100678.1"/>
    <property type="molecule type" value="Genomic_DNA"/>
</dbReference>
<protein>
    <submittedName>
        <fullName evidence="1">Uncharacterized protein</fullName>
    </submittedName>
</protein>
<keyword evidence="2" id="KW-1185">Reference proteome</keyword>
<reference evidence="1 2" key="1">
    <citation type="submission" date="2024-01" db="EMBL/GenBank/DDBJ databases">
        <title>Genome assemblies of Stephania.</title>
        <authorList>
            <person name="Yang L."/>
        </authorList>
    </citation>
    <scope>NUCLEOTIDE SEQUENCE [LARGE SCALE GENOMIC DNA]</scope>
    <source>
        <strain evidence="1">JXDWG</strain>
        <tissue evidence="1">Leaf</tissue>
    </source>
</reference>
<gene>
    <name evidence="1" type="ORF">Scep_024108</name>
</gene>
<evidence type="ECO:0000313" key="2">
    <source>
        <dbReference type="Proteomes" id="UP001419268"/>
    </source>
</evidence>
<organism evidence="1 2">
    <name type="scientific">Stephania cephalantha</name>
    <dbReference type="NCBI Taxonomy" id="152367"/>
    <lineage>
        <taxon>Eukaryota</taxon>
        <taxon>Viridiplantae</taxon>
        <taxon>Streptophyta</taxon>
        <taxon>Embryophyta</taxon>
        <taxon>Tracheophyta</taxon>
        <taxon>Spermatophyta</taxon>
        <taxon>Magnoliopsida</taxon>
        <taxon>Ranunculales</taxon>
        <taxon>Menispermaceae</taxon>
        <taxon>Menispermoideae</taxon>
        <taxon>Cissampelideae</taxon>
        <taxon>Stephania</taxon>
    </lineage>
</organism>
<accession>A0AAP0HTE2</accession>
<evidence type="ECO:0000313" key="1">
    <source>
        <dbReference type="EMBL" id="KAK9100678.1"/>
    </source>
</evidence>
<dbReference type="Proteomes" id="UP001419268">
    <property type="component" value="Unassembled WGS sequence"/>
</dbReference>
<proteinExistence type="predicted"/>
<dbReference type="AlphaFoldDB" id="A0AAP0HTE2"/>
<comment type="caution">
    <text evidence="1">The sequence shown here is derived from an EMBL/GenBank/DDBJ whole genome shotgun (WGS) entry which is preliminary data.</text>
</comment>
<sequence length="50" mass="5757">MHSSVLKLHLLNDSTNKESVVTNHRGSLKITVTQINPKINKHREKNEHTK</sequence>